<dbReference type="RefSeq" id="WP_209970626.1">
    <property type="nucleotide sequence ID" value="NZ_JAGGLB010000003.1"/>
</dbReference>
<protein>
    <submittedName>
        <fullName evidence="2">Uncharacterized protein</fullName>
    </submittedName>
</protein>
<dbReference type="SUPFAM" id="SSF51126">
    <property type="entry name" value="Pectin lyase-like"/>
    <property type="match status" value="2"/>
</dbReference>
<dbReference type="PROSITE" id="PS51318">
    <property type="entry name" value="TAT"/>
    <property type="match status" value="1"/>
</dbReference>
<dbReference type="EMBL" id="JAGGLB010000003">
    <property type="protein sequence ID" value="MBP1989834.1"/>
    <property type="molecule type" value="Genomic_DNA"/>
</dbReference>
<dbReference type="InterPro" id="IPR012334">
    <property type="entry name" value="Pectin_lyas_fold"/>
</dbReference>
<dbReference type="InterPro" id="IPR006311">
    <property type="entry name" value="TAT_signal"/>
</dbReference>
<sequence>MPENNDQKHAKEEEQTYSPELQKKLQKDGQQETLPTDSRIGGMISRRTLISSLGAAGLAIAAESLLGKPAGIAYGHSTSVTKAVYGDEPQSELGKLELASAASLEVEDIDALMALAADDCEVAFVCERLRGGFFVKESLSSDLASGDGGITFAALGGGRWRRLYADHVRPEWFGCIGDGVNDDYEGWDKTVKYINTAGGGVIELRKDANYFLNRYAIEDKNPLDSLNPVWSGNGVKDIWFKNVHGLVIHGNHAKFSVKGSFHRRYHYSYGGYGYSYDRALTVLSFSRCSHVTIHDLELDGNSSLTTRDVTVTAEPGSNGLRTVMCENFSIYNLNAHHHLMDGWFLGFFYDSEGVLEKLPDRNHVAINCKFTFNGRQGASIMQMVNGIFINCDFSDTGKAAYGSHAPGAGVDIEPEWYQYATITELQVPEKDQTQQITFLRCRFERNVGLSAIAAFSDRSRDITFRDCVFDARGSSPTYTAIFSAENTLVEGCTLYLNGSLPLSYTPSAGGGAHQRTTFIHNKVHAKDGVVLSIDGSDPNQYVWIDHNDFEFDFTGRALLGEAIWLSGAFNKFTNNKVHVKLNAGQVSGNLIVNRLIQTALCENNEYTTTLTGSGTISNAYGDAPNRTPYIRNERFMSGARFQADYFTSYTSNNIYTRIPESMLYGFGVPSFGSIAAGGSVDKTITVSGAKIGDISVATPNVIPDYGFSIYSFVSAANTITIRITNCMSAAASFSDRSWYVTVIPRNE</sequence>
<dbReference type="Proteomes" id="UP001519287">
    <property type="component" value="Unassembled WGS sequence"/>
</dbReference>
<gene>
    <name evidence="2" type="ORF">J2Z66_001432</name>
</gene>
<organism evidence="2 3">
    <name type="scientific">Paenibacillus eucommiae</name>
    <dbReference type="NCBI Taxonomy" id="1355755"/>
    <lineage>
        <taxon>Bacteria</taxon>
        <taxon>Bacillati</taxon>
        <taxon>Bacillota</taxon>
        <taxon>Bacilli</taxon>
        <taxon>Bacillales</taxon>
        <taxon>Paenibacillaceae</taxon>
        <taxon>Paenibacillus</taxon>
    </lineage>
</organism>
<comment type="caution">
    <text evidence="2">The sequence shown here is derived from an EMBL/GenBank/DDBJ whole genome shotgun (WGS) entry which is preliminary data.</text>
</comment>
<feature type="compositionally biased region" description="Basic and acidic residues" evidence="1">
    <location>
        <begin position="1"/>
        <end position="14"/>
    </location>
</feature>
<accession>A0ABS4ITB0</accession>
<evidence type="ECO:0000313" key="2">
    <source>
        <dbReference type="EMBL" id="MBP1989834.1"/>
    </source>
</evidence>
<evidence type="ECO:0000256" key="1">
    <source>
        <dbReference type="SAM" id="MobiDB-lite"/>
    </source>
</evidence>
<dbReference type="InterPro" id="IPR011050">
    <property type="entry name" value="Pectin_lyase_fold/virulence"/>
</dbReference>
<dbReference type="Gene3D" id="2.160.20.10">
    <property type="entry name" value="Single-stranded right-handed beta-helix, Pectin lyase-like"/>
    <property type="match status" value="1"/>
</dbReference>
<evidence type="ECO:0000313" key="3">
    <source>
        <dbReference type="Proteomes" id="UP001519287"/>
    </source>
</evidence>
<keyword evidence="3" id="KW-1185">Reference proteome</keyword>
<feature type="compositionally biased region" description="Basic and acidic residues" evidence="1">
    <location>
        <begin position="21"/>
        <end position="30"/>
    </location>
</feature>
<name>A0ABS4ITB0_9BACL</name>
<reference evidence="2 3" key="1">
    <citation type="submission" date="2021-03" db="EMBL/GenBank/DDBJ databases">
        <title>Genomic Encyclopedia of Type Strains, Phase IV (KMG-IV): sequencing the most valuable type-strain genomes for metagenomic binning, comparative biology and taxonomic classification.</title>
        <authorList>
            <person name="Goeker M."/>
        </authorList>
    </citation>
    <scope>NUCLEOTIDE SEQUENCE [LARGE SCALE GENOMIC DNA]</scope>
    <source>
        <strain evidence="2 3">DSM 26048</strain>
    </source>
</reference>
<proteinExistence type="predicted"/>
<feature type="region of interest" description="Disordered" evidence="1">
    <location>
        <begin position="1"/>
        <end position="38"/>
    </location>
</feature>